<protein>
    <recommendedName>
        <fullName evidence="1">EAL domain-containing protein</fullName>
    </recommendedName>
</protein>
<dbReference type="CDD" id="cd01948">
    <property type="entry name" value="EAL"/>
    <property type="match status" value="1"/>
</dbReference>
<dbReference type="SUPFAM" id="SSF141868">
    <property type="entry name" value="EAL domain-like"/>
    <property type="match status" value="1"/>
</dbReference>
<dbReference type="Proteomes" id="UP000075346">
    <property type="component" value="Unassembled WGS sequence"/>
</dbReference>
<feature type="domain" description="EAL" evidence="1">
    <location>
        <begin position="229"/>
        <end position="484"/>
    </location>
</feature>
<dbReference type="PROSITE" id="PS50883">
    <property type="entry name" value="EAL"/>
    <property type="match status" value="1"/>
</dbReference>
<accession>A0A151KTM3</accession>
<evidence type="ECO:0000313" key="2">
    <source>
        <dbReference type="EMBL" id="KYN82304.1"/>
    </source>
</evidence>
<gene>
    <name evidence="2" type="ORF">ATY37_06105</name>
</gene>
<dbReference type="InterPro" id="IPR001633">
    <property type="entry name" value="EAL_dom"/>
</dbReference>
<evidence type="ECO:0000259" key="1">
    <source>
        <dbReference type="PROSITE" id="PS50883"/>
    </source>
</evidence>
<dbReference type="PANTHER" id="PTHR33121:SF70">
    <property type="entry name" value="SIGNALING PROTEIN YKOW"/>
    <property type="match status" value="1"/>
</dbReference>
<evidence type="ECO:0000313" key="3">
    <source>
        <dbReference type="Proteomes" id="UP000075346"/>
    </source>
</evidence>
<dbReference type="Gene3D" id="3.20.20.450">
    <property type="entry name" value="EAL domain"/>
    <property type="match status" value="1"/>
</dbReference>
<dbReference type="InterPro" id="IPR050706">
    <property type="entry name" value="Cyclic-di-GMP_PDE-like"/>
</dbReference>
<comment type="caution">
    <text evidence="2">The sequence shown here is derived from an EMBL/GenBank/DDBJ whole genome shotgun (WGS) entry which is preliminary data.</text>
</comment>
<reference evidence="3" key="1">
    <citation type="submission" date="2015-12" db="EMBL/GenBank/DDBJ databases">
        <authorList>
            <person name="Shamseldin A."/>
            <person name="Moawad H."/>
            <person name="Abd El-Rahim W.M."/>
            <person name="Sadowsky M.J."/>
        </authorList>
    </citation>
    <scope>NUCLEOTIDE SEQUENCE [LARGE SCALE GENOMIC DNA]</scope>
    <source>
        <strain evidence="3">2538-88</strain>
    </source>
</reference>
<sequence length="496" mass="56282">MCALVPFANQYQRTLTHKAINHIERELLETRIQLNYLFNPAIFSQPCSALTYELRKSILNLGMTKEIGTFDDTGRVFCTSNEVKVSFYLYKSILQRLDESPERATLSFTKTALTGEMALIYIFGDETLRGLSVLFPTNYLQLITRGILSFGDLDYEIHVAGRPVKSLTLLAEPINQLQVTSKRFPVVINSAVGRGFYLEYLLKNAWIGLLVATIVLLISAQLRQRHITHNSIEYALTNAIKKQNLSVHFQPIVDLKTNKVVGCESLLRWNDPVQGFVSPGIFIPLAEKVGLIEQITRFVLAKAIQLLQTTSELYPQGYVSINISRQVVLNQDFIFQVTEQLKDKPEISHRLVFEITEESVFSPDDLTTLRRHLTYLGNLGIRIAVDDFGTGYSGLNFIRQYPFDIMKIDRVFINNLTSDSNTQPLLMSMLALSETLHMDVVVEGVEEKSQLDILAKLGVRNIQGFYYSTALPEQQFRHYLLENRASPTELIAVLDS</sequence>
<dbReference type="AlphaFoldDB" id="A0A151KTM3"/>
<dbReference type="InterPro" id="IPR035919">
    <property type="entry name" value="EAL_sf"/>
</dbReference>
<dbReference type="EMBL" id="LOBR01000104">
    <property type="protein sequence ID" value="KYN82304.1"/>
    <property type="molecule type" value="Genomic_DNA"/>
</dbReference>
<name>A0A151KTM3_9VIBR</name>
<organism evidence="2 3">
    <name type="scientific">Vibrio cidicii</name>
    <dbReference type="NCBI Taxonomy" id="1763883"/>
    <lineage>
        <taxon>Bacteria</taxon>
        <taxon>Pseudomonadati</taxon>
        <taxon>Pseudomonadota</taxon>
        <taxon>Gammaproteobacteria</taxon>
        <taxon>Vibrionales</taxon>
        <taxon>Vibrionaceae</taxon>
        <taxon>Vibrio</taxon>
    </lineage>
</organism>
<proteinExistence type="predicted"/>
<dbReference type="GO" id="GO:0071111">
    <property type="term" value="F:cyclic-guanylate-specific phosphodiesterase activity"/>
    <property type="evidence" value="ECO:0007669"/>
    <property type="project" value="InterPro"/>
</dbReference>
<dbReference type="Pfam" id="PF00563">
    <property type="entry name" value="EAL"/>
    <property type="match status" value="1"/>
</dbReference>
<dbReference type="PANTHER" id="PTHR33121">
    <property type="entry name" value="CYCLIC DI-GMP PHOSPHODIESTERASE PDEF"/>
    <property type="match status" value="1"/>
</dbReference>
<dbReference type="SMART" id="SM00052">
    <property type="entry name" value="EAL"/>
    <property type="match status" value="1"/>
</dbReference>